<dbReference type="PANTHER" id="PTHR46797">
    <property type="entry name" value="HTH-TYPE TRANSCRIPTIONAL REGULATOR"/>
    <property type="match status" value="1"/>
</dbReference>
<keyword evidence="1" id="KW-0238">DNA-binding</keyword>
<dbReference type="CDD" id="cd00093">
    <property type="entry name" value="HTH_XRE"/>
    <property type="match status" value="1"/>
</dbReference>
<reference evidence="4" key="1">
    <citation type="journal article" date="2020" name="Int. J. Syst. Evol. Microbiol.">
        <title>Capnocytophaga felis sp. nov. isolated from the feline oral cavity.</title>
        <authorList>
            <person name="Suzuki M."/>
            <person name="Umeda K."/>
            <person name="Kimura M."/>
            <person name="Imaoka K."/>
            <person name="Morikawa S."/>
            <person name="Maeda K."/>
        </authorList>
    </citation>
    <scope>NUCLEOTIDE SEQUENCE [LARGE SCALE GENOMIC DNA]</scope>
    <source>
        <strain evidence="4">KC07070</strain>
    </source>
</reference>
<dbReference type="PROSITE" id="PS50943">
    <property type="entry name" value="HTH_CROC1"/>
    <property type="match status" value="1"/>
</dbReference>
<dbReference type="InterPro" id="IPR050807">
    <property type="entry name" value="TransReg_Diox_bact_type"/>
</dbReference>
<feature type="domain" description="HTH cro/C1-type" evidence="2">
    <location>
        <begin position="52"/>
        <end position="106"/>
    </location>
</feature>
<dbReference type="InterPro" id="IPR010982">
    <property type="entry name" value="Lambda_DNA-bd_dom_sf"/>
</dbReference>
<accession>A0A5M4B7G6</accession>
<evidence type="ECO:0000313" key="4">
    <source>
        <dbReference type="Proteomes" id="UP000398217"/>
    </source>
</evidence>
<dbReference type="OrthoDB" id="337567at2"/>
<evidence type="ECO:0000256" key="1">
    <source>
        <dbReference type="ARBA" id="ARBA00023125"/>
    </source>
</evidence>
<dbReference type="RefSeq" id="WP_155283890.1">
    <property type="nucleotide sequence ID" value="NZ_BLBC01000005.1"/>
</dbReference>
<dbReference type="Pfam" id="PF01381">
    <property type="entry name" value="HTH_3"/>
    <property type="match status" value="1"/>
</dbReference>
<name>A0A5M4B7G6_9FLAO</name>
<proteinExistence type="predicted"/>
<keyword evidence="4" id="KW-1185">Reference proteome</keyword>
<dbReference type="InterPro" id="IPR001387">
    <property type="entry name" value="Cro/C1-type_HTH"/>
</dbReference>
<evidence type="ECO:0000313" key="3">
    <source>
        <dbReference type="EMBL" id="GET45197.1"/>
    </source>
</evidence>
<dbReference type="Gene3D" id="1.10.260.40">
    <property type="entry name" value="lambda repressor-like DNA-binding domains"/>
    <property type="match status" value="1"/>
</dbReference>
<dbReference type="PANTHER" id="PTHR46797:SF1">
    <property type="entry name" value="METHYLPHOSPHONATE SYNTHASE"/>
    <property type="match status" value="1"/>
</dbReference>
<dbReference type="GO" id="GO:0003677">
    <property type="term" value="F:DNA binding"/>
    <property type="evidence" value="ECO:0007669"/>
    <property type="project" value="UniProtKB-KW"/>
</dbReference>
<dbReference type="GO" id="GO:0005829">
    <property type="term" value="C:cytosol"/>
    <property type="evidence" value="ECO:0007669"/>
    <property type="project" value="TreeGrafter"/>
</dbReference>
<evidence type="ECO:0000259" key="2">
    <source>
        <dbReference type="PROSITE" id="PS50943"/>
    </source>
</evidence>
<protein>
    <recommendedName>
        <fullName evidence="2">HTH cro/C1-type domain-containing protein</fullName>
    </recommendedName>
</protein>
<sequence length="108" mass="12530">MNKIARTKLNWDKIAKLPTADQLLTQKYGEEGTPTRKEFTAKAKAWYFAELLKEERKQLKITQRELAEKIGKKREYIASLERGETDMQLSTFISIAEALGLKFGLMYQ</sequence>
<comment type="caution">
    <text evidence="3">The sequence shown here is derived from an EMBL/GenBank/DDBJ whole genome shotgun (WGS) entry which is preliminary data.</text>
</comment>
<dbReference type="SMART" id="SM00530">
    <property type="entry name" value="HTH_XRE"/>
    <property type="match status" value="1"/>
</dbReference>
<dbReference type="EMBL" id="BLBC01000005">
    <property type="protein sequence ID" value="GET45197.1"/>
    <property type="molecule type" value="Genomic_DNA"/>
</dbReference>
<dbReference type="AlphaFoldDB" id="A0A5M4B7G6"/>
<gene>
    <name evidence="3" type="ORF">RCZ01_04990</name>
</gene>
<dbReference type="Proteomes" id="UP000398217">
    <property type="component" value="Unassembled WGS sequence"/>
</dbReference>
<dbReference type="SUPFAM" id="SSF47413">
    <property type="entry name" value="lambda repressor-like DNA-binding domains"/>
    <property type="match status" value="1"/>
</dbReference>
<dbReference type="GO" id="GO:0003700">
    <property type="term" value="F:DNA-binding transcription factor activity"/>
    <property type="evidence" value="ECO:0007669"/>
    <property type="project" value="TreeGrafter"/>
</dbReference>
<organism evidence="3 4">
    <name type="scientific">Capnocytophaga felis</name>
    <dbReference type="NCBI Taxonomy" id="2267611"/>
    <lineage>
        <taxon>Bacteria</taxon>
        <taxon>Pseudomonadati</taxon>
        <taxon>Bacteroidota</taxon>
        <taxon>Flavobacteriia</taxon>
        <taxon>Flavobacteriales</taxon>
        <taxon>Flavobacteriaceae</taxon>
        <taxon>Capnocytophaga</taxon>
    </lineage>
</organism>